<dbReference type="Gene3D" id="3.20.20.100">
    <property type="entry name" value="NADP-dependent oxidoreductase domain"/>
    <property type="match status" value="1"/>
</dbReference>
<dbReference type="InterPro" id="IPR023210">
    <property type="entry name" value="NADP_OxRdtase_dom"/>
</dbReference>
<dbReference type="PANTHER" id="PTHR43364:SF4">
    <property type="entry name" value="NAD(P)-LINKED OXIDOREDUCTASE SUPERFAMILY PROTEIN"/>
    <property type="match status" value="1"/>
</dbReference>
<dbReference type="InterPro" id="IPR036812">
    <property type="entry name" value="NAD(P)_OxRdtase_dom_sf"/>
</dbReference>
<keyword evidence="4" id="KW-1185">Reference proteome</keyword>
<dbReference type="InterPro" id="IPR050523">
    <property type="entry name" value="AKR_Detox_Biosynth"/>
</dbReference>
<feature type="domain" description="NADP-dependent oxidoreductase" evidence="2">
    <location>
        <begin position="15"/>
        <end position="307"/>
    </location>
</feature>
<evidence type="ECO:0000313" key="4">
    <source>
        <dbReference type="Proteomes" id="UP001553843"/>
    </source>
</evidence>
<dbReference type="Proteomes" id="UP001553843">
    <property type="component" value="Unassembled WGS sequence"/>
</dbReference>
<gene>
    <name evidence="3" type="ORF">AB0887_33725</name>
</gene>
<evidence type="ECO:0000259" key="2">
    <source>
        <dbReference type="Pfam" id="PF00248"/>
    </source>
</evidence>
<sequence>MQYDLLGRTGVRVSELCLGAGTFGVEGWGASKKDASLMVDRYAQAGGNFIDTANVYGGGRSEECLGEILAGRRDSFVLATKYNTMTRPGDVNSAGNHRKNLVASLENSLRRLRTDRVDLLWLHARDAFTPVEEVMRALDDQIRAGKVLYVGASNWPAWEVSRANMLAELRGWSAFAGIQVRYNLLERTAERELLPMAAACDISTFAWGPLAEGRLTGKYLRGENGRLSVENWAGDNEHDTAVVREVVAIAEEGGWTPAQVALAWLRARPEAVLPILGATRPGQLEENLAGLDVRLDDAQTRRLDALSEIDLGFPRELMRRAKFTNGAYGDRWPDLARRRSPGRTVATLL</sequence>
<dbReference type="RefSeq" id="WP_127908965.1">
    <property type="nucleotide sequence ID" value="NZ_JBEYRR010000001.1"/>
</dbReference>
<dbReference type="CDD" id="cd19080">
    <property type="entry name" value="AKR_AKR9A_9B"/>
    <property type="match status" value="1"/>
</dbReference>
<evidence type="ECO:0000313" key="3">
    <source>
        <dbReference type="EMBL" id="MEW2366897.1"/>
    </source>
</evidence>
<accession>A0ABV3M5C2</accession>
<dbReference type="PANTHER" id="PTHR43364">
    <property type="entry name" value="NADH-SPECIFIC METHYLGLYOXAL REDUCTASE-RELATED"/>
    <property type="match status" value="1"/>
</dbReference>
<dbReference type="EMBL" id="JBEYRS010000020">
    <property type="protein sequence ID" value="MEW2366897.1"/>
    <property type="molecule type" value="Genomic_DNA"/>
</dbReference>
<keyword evidence="1" id="KW-0560">Oxidoreductase</keyword>
<name>A0ABV3M5C2_9ACTN</name>
<reference evidence="3 4" key="1">
    <citation type="submission" date="2024-06" db="EMBL/GenBank/DDBJ databases">
        <title>The Natural Products Discovery Center: Release of the First 8490 Sequenced Strains for Exploring Actinobacteria Biosynthetic Diversity.</title>
        <authorList>
            <person name="Kalkreuter E."/>
            <person name="Kautsar S.A."/>
            <person name="Yang D."/>
            <person name="Bader C.D."/>
            <person name="Teijaro C.N."/>
            <person name="Fluegel L."/>
            <person name="Davis C.M."/>
            <person name="Simpson J.R."/>
            <person name="Lauterbach L."/>
            <person name="Steele A.D."/>
            <person name="Gui C."/>
            <person name="Meng S."/>
            <person name="Li G."/>
            <person name="Viehrig K."/>
            <person name="Ye F."/>
            <person name="Su P."/>
            <person name="Kiefer A.F."/>
            <person name="Nichols A."/>
            <person name="Cepeda A.J."/>
            <person name="Yan W."/>
            <person name="Fan B."/>
            <person name="Jiang Y."/>
            <person name="Adhikari A."/>
            <person name="Zheng C.-J."/>
            <person name="Schuster L."/>
            <person name="Cowan T.M."/>
            <person name="Smanski M.J."/>
            <person name="Chevrette M.G."/>
            <person name="De Carvalho L.P.S."/>
            <person name="Shen B."/>
        </authorList>
    </citation>
    <scope>NUCLEOTIDE SEQUENCE [LARGE SCALE GENOMIC DNA]</scope>
    <source>
        <strain evidence="3 4">NPDC047833</strain>
    </source>
</reference>
<protein>
    <submittedName>
        <fullName evidence="3">Aldo/keto reductase</fullName>
    </submittedName>
</protein>
<dbReference type="SUPFAM" id="SSF51430">
    <property type="entry name" value="NAD(P)-linked oxidoreductase"/>
    <property type="match status" value="1"/>
</dbReference>
<evidence type="ECO:0000256" key="1">
    <source>
        <dbReference type="ARBA" id="ARBA00023002"/>
    </source>
</evidence>
<organism evidence="3 4">
    <name type="scientific">Streptomyces huasconensis</name>
    <dbReference type="NCBI Taxonomy" id="1854574"/>
    <lineage>
        <taxon>Bacteria</taxon>
        <taxon>Bacillati</taxon>
        <taxon>Actinomycetota</taxon>
        <taxon>Actinomycetes</taxon>
        <taxon>Kitasatosporales</taxon>
        <taxon>Streptomycetaceae</taxon>
        <taxon>Streptomyces</taxon>
    </lineage>
</organism>
<dbReference type="Pfam" id="PF00248">
    <property type="entry name" value="Aldo_ket_red"/>
    <property type="match status" value="1"/>
</dbReference>
<comment type="caution">
    <text evidence="3">The sequence shown here is derived from an EMBL/GenBank/DDBJ whole genome shotgun (WGS) entry which is preliminary data.</text>
</comment>
<proteinExistence type="predicted"/>